<sequence>MIEALRQDPYNRTKQHRIKKLKGLKVGEGQWRIALGDYRIRYDIVGREVVLYTCKLRREAYRR</sequence>
<reference evidence="1" key="2">
    <citation type="journal article" date="2012" name="PLoS ONE">
        <title>A Deeply Branching Thermophilic Bacterium with an Ancient Acetyl-CoA Pathway Dominates a Subsurface Ecosystem.</title>
        <authorList>
            <person name="Takami H."/>
            <person name="Noguchi H."/>
            <person name="Takaki Y."/>
            <person name="Uchiyama I."/>
            <person name="Toyoda A."/>
            <person name="Nishi S."/>
            <person name="Chee G.-J."/>
            <person name="Arai W."/>
            <person name="Nunoura T."/>
            <person name="Itoh T."/>
            <person name="Hattori M."/>
            <person name="Takai K."/>
        </authorList>
    </citation>
    <scope>NUCLEOTIDE SEQUENCE</scope>
</reference>
<name>H5SQY2_ACEAU</name>
<dbReference type="EMBL" id="AP011801">
    <property type="protein sequence ID" value="BAL58499.1"/>
    <property type="molecule type" value="Genomic_DNA"/>
</dbReference>
<dbReference type="AlphaFoldDB" id="H5SQY2"/>
<evidence type="ECO:0008006" key="2">
    <source>
        <dbReference type="Google" id="ProtNLM"/>
    </source>
</evidence>
<gene>
    <name evidence="1" type="ORF">HGMM_OP2C049</name>
</gene>
<dbReference type="SUPFAM" id="SSF143011">
    <property type="entry name" value="RelE-like"/>
    <property type="match status" value="1"/>
</dbReference>
<organism evidence="1">
    <name type="scientific">Acetithermum autotrophicum</name>
    <dbReference type="NCBI Taxonomy" id="1446466"/>
    <lineage>
        <taxon>Bacteria</taxon>
        <taxon>Candidatus Bipolaricaulota</taxon>
        <taxon>Candidatus Acetithermum</taxon>
    </lineage>
</organism>
<accession>H5SQY2</accession>
<evidence type="ECO:0000313" key="1">
    <source>
        <dbReference type="EMBL" id="BAL58499.1"/>
    </source>
</evidence>
<dbReference type="InterPro" id="IPR035093">
    <property type="entry name" value="RelE/ParE_toxin_dom_sf"/>
</dbReference>
<reference evidence="1" key="1">
    <citation type="journal article" date="2005" name="Environ. Microbiol.">
        <title>Genetic and functional properties of uncultivated thermophilic crenarchaeotes from a subsurface gold mine as revealed by analysis of genome fragments.</title>
        <authorList>
            <person name="Nunoura T."/>
            <person name="Hirayama H."/>
            <person name="Takami H."/>
            <person name="Oida H."/>
            <person name="Nishi S."/>
            <person name="Shimamura S."/>
            <person name="Suzuki Y."/>
            <person name="Inagaki F."/>
            <person name="Takai K."/>
            <person name="Nealson K.H."/>
            <person name="Horikoshi K."/>
        </authorList>
    </citation>
    <scope>NUCLEOTIDE SEQUENCE</scope>
</reference>
<proteinExistence type="predicted"/>
<protein>
    <recommendedName>
        <fullName evidence="2">Type II toxin-antitoxin system RelE/ParE family toxin</fullName>
    </recommendedName>
</protein>
<dbReference type="Gene3D" id="3.30.2310.20">
    <property type="entry name" value="RelE-like"/>
    <property type="match status" value="1"/>
</dbReference>